<evidence type="ECO:0000256" key="1">
    <source>
        <dbReference type="SAM" id="MobiDB-lite"/>
    </source>
</evidence>
<comment type="caution">
    <text evidence="2">The sequence shown here is derived from an EMBL/GenBank/DDBJ whole genome shotgun (WGS) entry which is preliminary data.</text>
</comment>
<dbReference type="Proteomes" id="UP000694251">
    <property type="component" value="Chromosome 3"/>
</dbReference>
<name>A0A8T2FFQ9_ARASU</name>
<organism evidence="2 3">
    <name type="scientific">Arabidopsis suecica</name>
    <name type="common">Swedish thale-cress</name>
    <name type="synonym">Cardaminopsis suecica</name>
    <dbReference type="NCBI Taxonomy" id="45249"/>
    <lineage>
        <taxon>Eukaryota</taxon>
        <taxon>Viridiplantae</taxon>
        <taxon>Streptophyta</taxon>
        <taxon>Embryophyta</taxon>
        <taxon>Tracheophyta</taxon>
        <taxon>Spermatophyta</taxon>
        <taxon>Magnoliopsida</taxon>
        <taxon>eudicotyledons</taxon>
        <taxon>Gunneridae</taxon>
        <taxon>Pentapetalae</taxon>
        <taxon>rosids</taxon>
        <taxon>malvids</taxon>
        <taxon>Brassicales</taxon>
        <taxon>Brassicaceae</taxon>
        <taxon>Camelineae</taxon>
        <taxon>Arabidopsis</taxon>
    </lineage>
</organism>
<dbReference type="AlphaFoldDB" id="A0A8T2FFQ9"/>
<feature type="region of interest" description="Disordered" evidence="1">
    <location>
        <begin position="23"/>
        <end position="43"/>
    </location>
</feature>
<accession>A0A8T2FFQ9</accession>
<gene>
    <name evidence="2" type="ORF">ISN44_As03g052780</name>
</gene>
<proteinExistence type="predicted"/>
<dbReference type="EMBL" id="JAEFBJ010000003">
    <property type="protein sequence ID" value="KAG7635158.1"/>
    <property type="molecule type" value="Genomic_DNA"/>
</dbReference>
<reference evidence="2 3" key="1">
    <citation type="submission" date="2020-12" db="EMBL/GenBank/DDBJ databases">
        <title>Concerted genomic and epigenomic changes stabilize Arabidopsis allopolyploids.</title>
        <authorList>
            <person name="Chen Z."/>
        </authorList>
    </citation>
    <scope>NUCLEOTIDE SEQUENCE [LARGE SCALE GENOMIC DNA]</scope>
    <source>
        <strain evidence="2">As9502</strain>
        <tissue evidence="2">Leaf</tissue>
    </source>
</reference>
<keyword evidence="3" id="KW-1185">Reference proteome</keyword>
<evidence type="ECO:0000313" key="3">
    <source>
        <dbReference type="Proteomes" id="UP000694251"/>
    </source>
</evidence>
<protein>
    <submittedName>
        <fullName evidence="2">Uncharacterized protein</fullName>
    </submittedName>
</protein>
<evidence type="ECO:0000313" key="2">
    <source>
        <dbReference type="EMBL" id="KAG7635158.1"/>
    </source>
</evidence>
<sequence>MLVKRKKTKDNVASEPLDAKLLSKRLAEPKSKGSHQLAPSPIT</sequence>